<dbReference type="STRING" id="391587.KAOT1_08664"/>
<evidence type="ECO:0000313" key="7">
    <source>
        <dbReference type="Proteomes" id="UP000002945"/>
    </source>
</evidence>
<comment type="caution">
    <text evidence="6">The sequence shown here is derived from an EMBL/GenBank/DDBJ whole genome shotgun (WGS) entry which is preliminary data.</text>
</comment>
<evidence type="ECO:0000259" key="4">
    <source>
        <dbReference type="PROSITE" id="PS50902"/>
    </source>
</evidence>
<dbReference type="EC" id="1.6.2.4" evidence="2"/>
<dbReference type="GO" id="GO:0050660">
    <property type="term" value="F:flavin adenine dinucleotide binding"/>
    <property type="evidence" value="ECO:0007669"/>
    <property type="project" value="TreeGrafter"/>
</dbReference>
<keyword evidence="7" id="KW-1185">Reference proteome</keyword>
<feature type="transmembrane region" description="Helical" evidence="3">
    <location>
        <begin position="109"/>
        <end position="130"/>
    </location>
</feature>
<dbReference type="PANTHER" id="PTHR19384:SF17">
    <property type="entry name" value="NADPH--CYTOCHROME P450 REDUCTASE"/>
    <property type="match status" value="1"/>
</dbReference>
<keyword evidence="3" id="KW-0812">Transmembrane</keyword>
<dbReference type="SUPFAM" id="SSF52343">
    <property type="entry name" value="Ferredoxin reductase-like, C-terminal NADP-linked domain"/>
    <property type="match status" value="1"/>
</dbReference>
<organism evidence="6 7">
    <name type="scientific">Kordia algicida OT-1</name>
    <dbReference type="NCBI Taxonomy" id="391587"/>
    <lineage>
        <taxon>Bacteria</taxon>
        <taxon>Pseudomonadati</taxon>
        <taxon>Bacteroidota</taxon>
        <taxon>Flavobacteriia</taxon>
        <taxon>Flavobacteriales</taxon>
        <taxon>Flavobacteriaceae</taxon>
        <taxon>Kordia</taxon>
    </lineage>
</organism>
<dbReference type="AlphaFoldDB" id="A9E747"/>
<dbReference type="GO" id="GO:0010181">
    <property type="term" value="F:FMN binding"/>
    <property type="evidence" value="ECO:0007669"/>
    <property type="project" value="InterPro"/>
</dbReference>
<dbReference type="PROSITE" id="PS51384">
    <property type="entry name" value="FAD_FR"/>
    <property type="match status" value="1"/>
</dbReference>
<evidence type="ECO:0000256" key="1">
    <source>
        <dbReference type="ARBA" id="ARBA00022630"/>
    </source>
</evidence>
<accession>A9E747</accession>
<keyword evidence="1" id="KW-0285">Flavoprotein</keyword>
<dbReference type="InterPro" id="IPR017938">
    <property type="entry name" value="Riboflavin_synthase-like_b-brl"/>
</dbReference>
<dbReference type="GO" id="GO:0005829">
    <property type="term" value="C:cytosol"/>
    <property type="evidence" value="ECO:0007669"/>
    <property type="project" value="TreeGrafter"/>
</dbReference>
<name>A9E747_9FLAO</name>
<feature type="domain" description="Flavodoxin-like" evidence="4">
    <location>
        <begin position="322"/>
        <end position="461"/>
    </location>
</feature>
<feature type="transmembrane region" description="Helical" evidence="3">
    <location>
        <begin position="277"/>
        <end position="302"/>
    </location>
</feature>
<evidence type="ECO:0000256" key="3">
    <source>
        <dbReference type="SAM" id="Phobius"/>
    </source>
</evidence>
<dbReference type="InterPro" id="IPR001709">
    <property type="entry name" value="Flavoprot_Pyr_Nucl_cyt_Rdtase"/>
</dbReference>
<dbReference type="PROSITE" id="PS50902">
    <property type="entry name" value="FLAVODOXIN_LIKE"/>
    <property type="match status" value="1"/>
</dbReference>
<dbReference type="PRINTS" id="PR00369">
    <property type="entry name" value="FLAVODOXIN"/>
</dbReference>
<dbReference type="InterPro" id="IPR029039">
    <property type="entry name" value="Flavoprotein-like_sf"/>
</dbReference>
<proteinExistence type="predicted"/>
<dbReference type="PRINTS" id="PR00371">
    <property type="entry name" value="FPNCR"/>
</dbReference>
<dbReference type="Gene3D" id="3.40.50.360">
    <property type="match status" value="1"/>
</dbReference>
<dbReference type="PANTHER" id="PTHR19384">
    <property type="entry name" value="NITRIC OXIDE SYNTHASE-RELATED"/>
    <property type="match status" value="1"/>
</dbReference>
<dbReference type="Proteomes" id="UP000002945">
    <property type="component" value="Unassembled WGS sequence"/>
</dbReference>
<evidence type="ECO:0000313" key="6">
    <source>
        <dbReference type="EMBL" id="EDP94872.1"/>
    </source>
</evidence>
<evidence type="ECO:0000256" key="2">
    <source>
        <dbReference type="ARBA" id="ARBA00023797"/>
    </source>
</evidence>
<dbReference type="InterPro" id="IPR039261">
    <property type="entry name" value="FNR_nucleotide-bd"/>
</dbReference>
<dbReference type="SUPFAM" id="SSF63380">
    <property type="entry name" value="Riboflavin synthase domain-like"/>
    <property type="match status" value="1"/>
</dbReference>
<gene>
    <name evidence="6" type="ORF">KAOT1_08664</name>
</gene>
<dbReference type="Pfam" id="PF03929">
    <property type="entry name" value="PepSY_TM"/>
    <property type="match status" value="1"/>
</dbReference>
<reference evidence="6 7" key="1">
    <citation type="journal article" date="2011" name="J. Bacteriol.">
        <title>Genome sequence of the algicidal bacterium Kordia algicida OT-1.</title>
        <authorList>
            <person name="Lee H.S."/>
            <person name="Kang S.G."/>
            <person name="Kwon K.K."/>
            <person name="Lee J.H."/>
            <person name="Kim S.J."/>
        </authorList>
    </citation>
    <scope>NUCLEOTIDE SEQUENCE [LARGE SCALE GENOMIC DNA]</scope>
    <source>
        <strain evidence="6 7">OT-1</strain>
    </source>
</reference>
<dbReference type="HOGENOM" id="CLU_001570_17_4_10"/>
<dbReference type="Gene3D" id="2.40.30.10">
    <property type="entry name" value="Translation factors"/>
    <property type="match status" value="1"/>
</dbReference>
<dbReference type="Pfam" id="PF00258">
    <property type="entry name" value="Flavodoxin_1"/>
    <property type="match status" value="1"/>
</dbReference>
<keyword evidence="3" id="KW-0472">Membrane</keyword>
<dbReference type="Pfam" id="PF00175">
    <property type="entry name" value="NAD_binding_1"/>
    <property type="match status" value="1"/>
</dbReference>
<keyword evidence="3" id="KW-1133">Transmembrane helix</keyword>
<protein>
    <recommendedName>
        <fullName evidence="2">NADPH--hemoprotein reductase</fullName>
        <ecNumber evidence="2">1.6.2.4</ecNumber>
    </recommendedName>
</protein>
<dbReference type="InterPro" id="IPR001094">
    <property type="entry name" value="Flavdoxin-like"/>
</dbReference>
<dbReference type="EMBL" id="ABIB01000012">
    <property type="protein sequence ID" value="EDP94872.1"/>
    <property type="molecule type" value="Genomic_DNA"/>
</dbReference>
<evidence type="ECO:0000259" key="5">
    <source>
        <dbReference type="PROSITE" id="PS51384"/>
    </source>
</evidence>
<dbReference type="SUPFAM" id="SSF52218">
    <property type="entry name" value="Flavoproteins"/>
    <property type="match status" value="1"/>
</dbReference>
<dbReference type="GO" id="GO:0003958">
    <property type="term" value="F:NADPH-hemoprotein reductase activity"/>
    <property type="evidence" value="ECO:0007669"/>
    <property type="project" value="UniProtKB-EC"/>
</dbReference>
<dbReference type="InterPro" id="IPR005625">
    <property type="entry name" value="PepSY-ass_TM"/>
</dbReference>
<dbReference type="InterPro" id="IPR008254">
    <property type="entry name" value="Flavodoxin/NO_synth"/>
</dbReference>
<dbReference type="eggNOG" id="COG0369">
    <property type="taxonomic scope" value="Bacteria"/>
</dbReference>
<feature type="transmembrane region" description="Helical" evidence="3">
    <location>
        <begin position="151"/>
        <end position="176"/>
    </location>
</feature>
<dbReference type="eggNOG" id="COG3182">
    <property type="taxonomic scope" value="Bacteria"/>
</dbReference>
<sequence length="712" mass="80898">MIASITGSILAFEPISNQLQPFAIHNLDEISITEMVTALQSEYEEIIDVSVTNDDFVIASVITQEGNSETFYIHPSSGKKVGNLIEKEGIYKFATNLHRSLFLKSTGRFIVGFVSFLLLLIIITGTILIAKRQGGFKRFFSKVVKEDAKQYYHIQLGKLCWIPLVIITLTGVYLSLEKFSLLPNYKVTHQAVEASETAKKHIETANFSIFQNTMLAEIKTIEFPFSEAPEDYFLLELKNKELVIHQYTGEILSVYEYPIVALASYWSLLLHTGQGSIIWAIVLLLTSFSILYFMYSGFAMTLKRTKKQHIPKNIYKKSTAKFIILVGSETGNTYRFASMFFDALIANGQKAFITQLNTFETYENAEHLIIMTATYGEGEAPSNAKNFLSLLKKTSFDQKIKYSVVGFGSLMYPDYCKYAIDIDQSLQGHKNFEATIPIYKINNQSFTAFENWANAWADYTKIPISIKKPTANINLKKLREFKVIKRSRLNIDDTFTIHLQPVKKQKFQSGDLLSIYPEKDLIERQYSIGKIGNEIILSVKKHEFGICSSYLSQLSENDIVKAKIKRNPEFHFPKYANDIIMIANGTGIAPFLGMINENTDARNLYLFWGTRTKASTAIYKEILDESIASDRLTNLHISYSQETTQKEYVQDAIATQQNFIAQVLQNDGVILICGSVAMQNQVLHILETIIKSKLCMSLSDFENNEQILMDCY</sequence>
<feature type="domain" description="FAD-binding FR-type" evidence="5">
    <location>
        <begin position="476"/>
        <end position="573"/>
    </location>
</feature>
<dbReference type="InterPro" id="IPR017927">
    <property type="entry name" value="FAD-bd_FR_type"/>
</dbReference>
<dbReference type="Gene3D" id="3.40.50.80">
    <property type="entry name" value="Nucleotide-binding domain of ferredoxin-NADP reductase (FNR) module"/>
    <property type="match status" value="1"/>
</dbReference>
<dbReference type="InterPro" id="IPR001433">
    <property type="entry name" value="OxRdtase_FAD/NAD-bd"/>
</dbReference>